<dbReference type="InterPro" id="IPR000504">
    <property type="entry name" value="RRM_dom"/>
</dbReference>
<organism evidence="5 6">
    <name type="scientific">Vitis vinifera</name>
    <name type="common">Grape</name>
    <dbReference type="NCBI Taxonomy" id="29760"/>
    <lineage>
        <taxon>Eukaryota</taxon>
        <taxon>Viridiplantae</taxon>
        <taxon>Streptophyta</taxon>
        <taxon>Embryophyta</taxon>
        <taxon>Tracheophyta</taxon>
        <taxon>Spermatophyta</taxon>
        <taxon>Magnoliopsida</taxon>
        <taxon>eudicotyledons</taxon>
        <taxon>Gunneridae</taxon>
        <taxon>Pentapetalae</taxon>
        <taxon>rosids</taxon>
        <taxon>Vitales</taxon>
        <taxon>Vitaceae</taxon>
        <taxon>Viteae</taxon>
        <taxon>Vitis</taxon>
    </lineage>
</organism>
<dbReference type="EMBL" id="QGNW01001841">
    <property type="protein sequence ID" value="RVW29434.1"/>
    <property type="molecule type" value="Genomic_DNA"/>
</dbReference>
<evidence type="ECO:0000313" key="6">
    <source>
        <dbReference type="Proteomes" id="UP000288805"/>
    </source>
</evidence>
<evidence type="ECO:0000256" key="2">
    <source>
        <dbReference type="ARBA" id="ARBA00023004"/>
    </source>
</evidence>
<proteinExistence type="predicted"/>
<protein>
    <submittedName>
        <fullName evidence="5">Flowering time control protein FCA</fullName>
    </submittedName>
</protein>
<dbReference type="AlphaFoldDB" id="A0A438D1W0"/>
<evidence type="ECO:0000313" key="5">
    <source>
        <dbReference type="EMBL" id="RVW29434.1"/>
    </source>
</evidence>
<dbReference type="Pfam" id="PF14226">
    <property type="entry name" value="DIOX_N"/>
    <property type="match status" value="1"/>
</dbReference>
<dbReference type="InterPro" id="IPR026992">
    <property type="entry name" value="DIOX_N"/>
</dbReference>
<dbReference type="SUPFAM" id="SSF51197">
    <property type="entry name" value="Clavaminate synthase-like"/>
    <property type="match status" value="1"/>
</dbReference>
<comment type="caution">
    <text evidence="5">The sequence shown here is derived from an EMBL/GenBank/DDBJ whole genome shotgun (WGS) entry which is preliminary data.</text>
</comment>
<dbReference type="SUPFAM" id="SSF54928">
    <property type="entry name" value="RNA-binding domain, RBD"/>
    <property type="match status" value="1"/>
</dbReference>
<dbReference type="GO" id="GO:0003723">
    <property type="term" value="F:RNA binding"/>
    <property type="evidence" value="ECO:0007669"/>
    <property type="project" value="UniProtKB-UniRule"/>
</dbReference>
<evidence type="ECO:0000256" key="3">
    <source>
        <dbReference type="PROSITE-ProRule" id="PRU00176"/>
    </source>
</evidence>
<sequence>MYSPLKEILFTTRHLHRRESPHNYQPLVGDPCIHHPPSISGCTIAMATATPNLLQPPNFTCVKSLSESSILISIPSTYPFTIDPNQLLAFDPQHSILIIKFSLLTSGDANQRSRAIKDLDQACLEWGFFMLINHGVPESLMTRMMRHLEARVCNGNAASFIPQLLDPSHTEWDWWALGAAQRTNVRCESNPQLHFGLPATILRICKEEIFSLDGIVEDIFIIRDDMKQSRGCGFVKLSNRDMVVASINALNGNYVMRGCDQPLIVCFADPKKPRIGELRGHVAFGSPKFGPRSQEPLGWPVPNVGDPM</sequence>
<evidence type="ECO:0000259" key="4">
    <source>
        <dbReference type="PROSITE" id="PS50102"/>
    </source>
</evidence>
<dbReference type="InterPro" id="IPR012677">
    <property type="entry name" value="Nucleotide-bd_a/b_plait_sf"/>
</dbReference>
<keyword evidence="3" id="KW-0694">RNA-binding</keyword>
<dbReference type="Proteomes" id="UP000288805">
    <property type="component" value="Unassembled WGS sequence"/>
</dbReference>
<keyword evidence="1" id="KW-0479">Metal-binding</keyword>
<keyword evidence="2" id="KW-0408">Iron</keyword>
<dbReference type="Gene3D" id="3.30.70.330">
    <property type="match status" value="1"/>
</dbReference>
<evidence type="ECO:0000256" key="1">
    <source>
        <dbReference type="ARBA" id="ARBA00022723"/>
    </source>
</evidence>
<name>A0A438D1W0_VITVI</name>
<dbReference type="InterPro" id="IPR035979">
    <property type="entry name" value="RBD_domain_sf"/>
</dbReference>
<gene>
    <name evidence="5" type="primary">FCA_0</name>
    <name evidence="5" type="ORF">CK203_101666</name>
</gene>
<dbReference type="PROSITE" id="PS50102">
    <property type="entry name" value="RRM"/>
    <property type="match status" value="1"/>
</dbReference>
<dbReference type="InterPro" id="IPR027443">
    <property type="entry name" value="IPNS-like_sf"/>
</dbReference>
<accession>A0A438D1W0</accession>
<dbReference type="GO" id="GO:0046872">
    <property type="term" value="F:metal ion binding"/>
    <property type="evidence" value="ECO:0007669"/>
    <property type="project" value="UniProtKB-KW"/>
</dbReference>
<dbReference type="Gene3D" id="2.60.120.330">
    <property type="entry name" value="B-lactam Antibiotic, Isopenicillin N Synthase, Chain"/>
    <property type="match status" value="1"/>
</dbReference>
<feature type="domain" description="RRM" evidence="4">
    <location>
        <begin position="196"/>
        <end position="270"/>
    </location>
</feature>
<reference evidence="5 6" key="1">
    <citation type="journal article" date="2018" name="PLoS Genet.">
        <title>Population sequencing reveals clonal diversity and ancestral inbreeding in the grapevine cultivar Chardonnay.</title>
        <authorList>
            <person name="Roach M.J."/>
            <person name="Johnson D.L."/>
            <person name="Bohlmann J."/>
            <person name="van Vuuren H.J."/>
            <person name="Jones S.J."/>
            <person name="Pretorius I.S."/>
            <person name="Schmidt S.A."/>
            <person name="Borneman A.R."/>
        </authorList>
    </citation>
    <scope>NUCLEOTIDE SEQUENCE [LARGE SCALE GENOMIC DNA]</scope>
    <source>
        <strain evidence="6">cv. Chardonnay</strain>
        <tissue evidence="5">Leaf</tissue>
    </source>
</reference>
<dbReference type="Pfam" id="PF00076">
    <property type="entry name" value="RRM_1"/>
    <property type="match status" value="1"/>
</dbReference>